<proteinExistence type="predicted"/>
<organism evidence="2 3">
    <name type="scientific">SAR86 cluster bacterium</name>
    <dbReference type="NCBI Taxonomy" id="2030880"/>
    <lineage>
        <taxon>Bacteria</taxon>
        <taxon>Pseudomonadati</taxon>
        <taxon>Pseudomonadota</taxon>
        <taxon>Gammaproteobacteria</taxon>
        <taxon>SAR86 cluster</taxon>
    </lineage>
</organism>
<evidence type="ECO:0000313" key="3">
    <source>
        <dbReference type="Proteomes" id="UP000228987"/>
    </source>
</evidence>
<comment type="caution">
    <text evidence="2">The sequence shown here is derived from an EMBL/GenBank/DDBJ whole genome shotgun (WGS) entry which is preliminary data.</text>
</comment>
<reference evidence="3" key="1">
    <citation type="submission" date="2017-08" db="EMBL/GenBank/DDBJ databases">
        <title>A dynamic microbial community with high functional redundancy inhabits the cold, oxic subseafloor aquifer.</title>
        <authorList>
            <person name="Tully B.J."/>
            <person name="Wheat C.G."/>
            <person name="Glazer B.T."/>
            <person name="Huber J.A."/>
        </authorList>
    </citation>
    <scope>NUCLEOTIDE SEQUENCE [LARGE SCALE GENOMIC DNA]</scope>
</reference>
<dbReference type="AlphaFoldDB" id="A0A2A5CC97"/>
<evidence type="ECO:0000256" key="1">
    <source>
        <dbReference type="SAM" id="SignalP"/>
    </source>
</evidence>
<feature type="signal peptide" evidence="1">
    <location>
        <begin position="1"/>
        <end position="22"/>
    </location>
</feature>
<evidence type="ECO:0000313" key="2">
    <source>
        <dbReference type="EMBL" id="PCJ41080.1"/>
    </source>
</evidence>
<name>A0A2A5CC97_9GAMM</name>
<feature type="chain" id="PRO_5012133379" evidence="1">
    <location>
        <begin position="23"/>
        <end position="259"/>
    </location>
</feature>
<sequence length="259" mass="29072">MILKKSYLCLVLLLTFSLPVSAQFPTVLIEEIEPIEHSPLRLPNGDLNISGFWITPGGLLDVYHGPSGVSSVPPGTERNVRRIRTDIPEMNSPYAEMYLDAVENPVDRGLLCLHAGLPAMMGGVYGLEILQSFGVIAITSEWGPYTRRIWMNEEHPPVDEINPTFAGHSVGHWEGDTLVVDTIGLHEDYPLHNSGIPHSANTRIVERFNMPKPGVMVLEISIIDPEVFVTPWEYSSTFKYEPDFRIQEYVCTENNRSIE</sequence>
<dbReference type="EMBL" id="NVWI01000006">
    <property type="protein sequence ID" value="PCJ41080.1"/>
    <property type="molecule type" value="Genomic_DNA"/>
</dbReference>
<accession>A0A2A5CC97</accession>
<protein>
    <submittedName>
        <fullName evidence="2">Uncharacterized protein</fullName>
    </submittedName>
</protein>
<keyword evidence="1" id="KW-0732">Signal</keyword>
<gene>
    <name evidence="2" type="ORF">COA71_08510</name>
</gene>
<dbReference type="Proteomes" id="UP000228987">
    <property type="component" value="Unassembled WGS sequence"/>
</dbReference>